<protein>
    <recommendedName>
        <fullName evidence="12 13">DNA primase</fullName>
        <ecNumber evidence="12">2.7.7.101</ecNumber>
    </recommendedName>
</protein>
<comment type="caution">
    <text evidence="16">The sequence shown here is derived from an EMBL/GenBank/DDBJ whole genome shotgun (WGS) entry which is preliminary data.</text>
</comment>
<dbReference type="Gene3D" id="3.90.580.10">
    <property type="entry name" value="Zinc finger, CHC2-type domain"/>
    <property type="match status" value="1"/>
</dbReference>
<keyword evidence="6 13" id="KW-0479">Metal-binding</keyword>
<dbReference type="EMBL" id="PFBG01000036">
    <property type="protein sequence ID" value="PIR85650.1"/>
    <property type="molecule type" value="Genomic_DNA"/>
</dbReference>
<keyword evidence="14" id="KW-0175">Coiled coil</keyword>
<dbReference type="InterPro" id="IPR034151">
    <property type="entry name" value="TOPRIM_DnaG_bac"/>
</dbReference>
<organism evidence="16 17">
    <name type="scientific">Candidatus Kaiserbacteria bacterium CG10_big_fil_rev_8_21_14_0_10_44_10</name>
    <dbReference type="NCBI Taxonomy" id="1974606"/>
    <lineage>
        <taxon>Bacteria</taxon>
        <taxon>Candidatus Kaiseribacteriota</taxon>
    </lineage>
</organism>
<comment type="subunit">
    <text evidence="12">Monomer. Interacts with DnaB.</text>
</comment>
<comment type="similarity">
    <text evidence="12 13">Belongs to the DnaG primase family.</text>
</comment>
<evidence type="ECO:0000256" key="6">
    <source>
        <dbReference type="ARBA" id="ARBA00022723"/>
    </source>
</evidence>
<keyword evidence="8 13" id="KW-0862">Zinc</keyword>
<comment type="cofactor">
    <cofactor evidence="13">
        <name>Zn(2+)</name>
        <dbReference type="ChEBI" id="CHEBI:29105"/>
    </cofactor>
    <text evidence="13">Binds 1 zinc ion per monomer.</text>
</comment>
<dbReference type="InterPro" id="IPR006171">
    <property type="entry name" value="TOPRIM_dom"/>
</dbReference>
<evidence type="ECO:0000256" key="2">
    <source>
        <dbReference type="ARBA" id="ARBA00022515"/>
    </source>
</evidence>
<evidence type="ECO:0000256" key="12">
    <source>
        <dbReference type="HAMAP-Rule" id="MF_00974"/>
    </source>
</evidence>
<dbReference type="SMART" id="SM00400">
    <property type="entry name" value="ZnF_CHCC"/>
    <property type="match status" value="1"/>
</dbReference>
<dbReference type="GO" id="GO:0008270">
    <property type="term" value="F:zinc ion binding"/>
    <property type="evidence" value="ECO:0007669"/>
    <property type="project" value="UniProtKB-KW"/>
</dbReference>
<evidence type="ECO:0000256" key="5">
    <source>
        <dbReference type="ARBA" id="ARBA00022705"/>
    </source>
</evidence>
<evidence type="ECO:0000256" key="7">
    <source>
        <dbReference type="ARBA" id="ARBA00022771"/>
    </source>
</evidence>
<dbReference type="InterPro" id="IPR030846">
    <property type="entry name" value="DnaG_bac"/>
</dbReference>
<dbReference type="SMART" id="SM00493">
    <property type="entry name" value="TOPRIM"/>
    <property type="match status" value="1"/>
</dbReference>
<dbReference type="GO" id="GO:1990077">
    <property type="term" value="C:primosome complex"/>
    <property type="evidence" value="ECO:0007669"/>
    <property type="project" value="UniProtKB-KW"/>
</dbReference>
<keyword evidence="2 12" id="KW-0639">Primosome</keyword>
<dbReference type="PROSITE" id="PS50880">
    <property type="entry name" value="TOPRIM"/>
    <property type="match status" value="1"/>
</dbReference>
<dbReference type="PANTHER" id="PTHR30313:SF2">
    <property type="entry name" value="DNA PRIMASE"/>
    <property type="match status" value="1"/>
</dbReference>
<dbReference type="InterPro" id="IPR013264">
    <property type="entry name" value="DNAG_N"/>
</dbReference>
<reference evidence="17" key="1">
    <citation type="submission" date="2017-09" db="EMBL/GenBank/DDBJ databases">
        <title>Depth-based differentiation of microbial function through sediment-hosted aquifers and enrichment of novel symbionts in the deep terrestrial subsurface.</title>
        <authorList>
            <person name="Probst A.J."/>
            <person name="Ladd B."/>
            <person name="Jarett J.K."/>
            <person name="Geller-Mcgrath D.E."/>
            <person name="Sieber C.M.K."/>
            <person name="Emerson J.B."/>
            <person name="Anantharaman K."/>
            <person name="Thomas B.C."/>
            <person name="Malmstrom R."/>
            <person name="Stieglmeier M."/>
            <person name="Klingl A."/>
            <person name="Woyke T."/>
            <person name="Ryan C.M."/>
            <person name="Banfield J.F."/>
        </authorList>
    </citation>
    <scope>NUCLEOTIDE SEQUENCE [LARGE SCALE GENOMIC DNA]</scope>
</reference>
<dbReference type="GO" id="GO:0006269">
    <property type="term" value="P:DNA replication, synthesis of primer"/>
    <property type="evidence" value="ECO:0007669"/>
    <property type="project" value="UniProtKB-UniRule"/>
</dbReference>
<keyword evidence="10 12" id="KW-0238">DNA-binding</keyword>
<dbReference type="InterPro" id="IPR036977">
    <property type="entry name" value="DNA_primase_Znf_CHC2"/>
</dbReference>
<accession>A0A2H0UH12</accession>
<dbReference type="GO" id="GO:0003899">
    <property type="term" value="F:DNA-directed RNA polymerase activity"/>
    <property type="evidence" value="ECO:0007669"/>
    <property type="project" value="UniProtKB-UniRule"/>
</dbReference>
<evidence type="ECO:0000256" key="4">
    <source>
        <dbReference type="ARBA" id="ARBA00022695"/>
    </source>
</evidence>
<dbReference type="FunFam" id="3.90.580.10:FF:000001">
    <property type="entry name" value="DNA primase"/>
    <property type="match status" value="1"/>
</dbReference>
<dbReference type="FunFam" id="3.90.980.10:FF:000001">
    <property type="entry name" value="DNA primase"/>
    <property type="match status" value="1"/>
</dbReference>
<evidence type="ECO:0000313" key="17">
    <source>
        <dbReference type="Proteomes" id="UP000229612"/>
    </source>
</evidence>
<dbReference type="NCBIfam" id="TIGR01391">
    <property type="entry name" value="dnaG"/>
    <property type="match status" value="1"/>
</dbReference>
<evidence type="ECO:0000256" key="14">
    <source>
        <dbReference type="SAM" id="Coils"/>
    </source>
</evidence>
<dbReference type="GO" id="GO:0003677">
    <property type="term" value="F:DNA binding"/>
    <property type="evidence" value="ECO:0007669"/>
    <property type="project" value="UniProtKB-KW"/>
</dbReference>
<dbReference type="Pfam" id="PF13155">
    <property type="entry name" value="Toprim_2"/>
    <property type="match status" value="1"/>
</dbReference>
<feature type="coiled-coil region" evidence="14">
    <location>
        <begin position="410"/>
        <end position="439"/>
    </location>
</feature>
<dbReference type="InterPro" id="IPR002694">
    <property type="entry name" value="Znf_CHC2"/>
</dbReference>
<dbReference type="InterPro" id="IPR037068">
    <property type="entry name" value="DNA_primase_core_N_sf"/>
</dbReference>
<evidence type="ECO:0000256" key="13">
    <source>
        <dbReference type="PIRNR" id="PIRNR002811"/>
    </source>
</evidence>
<dbReference type="GO" id="GO:0005737">
    <property type="term" value="C:cytoplasm"/>
    <property type="evidence" value="ECO:0007669"/>
    <property type="project" value="TreeGrafter"/>
</dbReference>
<dbReference type="GO" id="GO:0000428">
    <property type="term" value="C:DNA-directed RNA polymerase complex"/>
    <property type="evidence" value="ECO:0007669"/>
    <property type="project" value="UniProtKB-KW"/>
</dbReference>
<evidence type="ECO:0000256" key="9">
    <source>
        <dbReference type="ARBA" id="ARBA00022842"/>
    </source>
</evidence>
<evidence type="ECO:0000259" key="15">
    <source>
        <dbReference type="PROSITE" id="PS50880"/>
    </source>
</evidence>
<evidence type="ECO:0000256" key="3">
    <source>
        <dbReference type="ARBA" id="ARBA00022679"/>
    </source>
</evidence>
<dbReference type="Proteomes" id="UP000229612">
    <property type="component" value="Unassembled WGS sequence"/>
</dbReference>
<keyword evidence="11 12" id="KW-0804">Transcription</keyword>
<dbReference type="Pfam" id="PF01807">
    <property type="entry name" value="Zn_ribbon_DnaG"/>
    <property type="match status" value="1"/>
</dbReference>
<evidence type="ECO:0000256" key="10">
    <source>
        <dbReference type="ARBA" id="ARBA00023125"/>
    </source>
</evidence>
<keyword evidence="4 12" id="KW-0548">Nucleotidyltransferase</keyword>
<keyword evidence="7" id="KW-0863">Zinc-finger</keyword>
<dbReference type="Pfam" id="PF08275">
    <property type="entry name" value="DNAG_N"/>
    <property type="match status" value="1"/>
</dbReference>
<keyword evidence="1 12" id="KW-0240">DNA-directed RNA polymerase</keyword>
<dbReference type="PANTHER" id="PTHR30313">
    <property type="entry name" value="DNA PRIMASE"/>
    <property type="match status" value="1"/>
</dbReference>
<comment type="function">
    <text evidence="12 13">RNA polymerase that catalyzes the synthesis of short RNA molecules used as primers for DNA polymerase during DNA replication.</text>
</comment>
<sequence>MATDSVQRIKEKLSIIDVISPYVELHKAGKNFKGKSPFTAEKTPSFYVSPDRGMYYCFSSSQGGDMFTFVEKMEGVDFKGALKILADKAGVELVPEDPKKRDLRDTLYQILDDATKFFEMTLVQSGDALAYLKKREVHDDTISKWRIGYAPNDWRKLREHLSAKGYDDSLMLQAGLVKQADQGKQPYDVFRDRIMFPIMDSSGRVIGFSGRVLSKDSEAPKYVNSPETMLFNKSEALYGYDKAKHGIHKLDFSLIVEGQFDVVLSHQAGYKNAVAVSGTALTPEHVSLLQRLSNRVVLALDADRAGVAAVKRAAELMLARGIDLKVARLHGGKDPADLVAEDPNLLKKDIKEATHVIEFLLNLLKEESPDERKFKMRVSDEVLPYLILIESHIDRDHFANLIAERLGINAESVRLDVARLETNRENERAKDRVREAEQVVEKIMPTSSRKENVLAFLAVIEELLEPSEGQMLSERFIEIVEQTPAEIRETLSNNVKSQLFFTLESYISESRQRVVREDWEHKLMQLNELFTKEKILLLKEEMLLAETEGREEDANTKLKEIDVLKRRLPT</sequence>
<dbReference type="AlphaFoldDB" id="A0A2H0UH12"/>
<evidence type="ECO:0000256" key="8">
    <source>
        <dbReference type="ARBA" id="ARBA00022833"/>
    </source>
</evidence>
<keyword evidence="3 12" id="KW-0808">Transferase</keyword>
<evidence type="ECO:0000256" key="1">
    <source>
        <dbReference type="ARBA" id="ARBA00022478"/>
    </source>
</evidence>
<comment type="catalytic activity">
    <reaction evidence="12">
        <text>ssDNA + n NTP = ssDNA/pppN(pN)n-1 hybrid + (n-1) diphosphate.</text>
        <dbReference type="EC" id="2.7.7.101"/>
    </reaction>
</comment>
<dbReference type="SUPFAM" id="SSF57783">
    <property type="entry name" value="Zinc beta-ribbon"/>
    <property type="match status" value="1"/>
</dbReference>
<evidence type="ECO:0000256" key="11">
    <source>
        <dbReference type="ARBA" id="ARBA00023163"/>
    </source>
</evidence>
<feature type="domain" description="Toprim" evidence="15">
    <location>
        <begin position="251"/>
        <end position="332"/>
    </location>
</feature>
<dbReference type="HAMAP" id="MF_00974">
    <property type="entry name" value="DNA_primase_DnaG"/>
    <property type="match status" value="1"/>
</dbReference>
<dbReference type="InterPro" id="IPR006295">
    <property type="entry name" value="DNA_primase_DnaG"/>
</dbReference>
<keyword evidence="5 12" id="KW-0235">DNA replication</keyword>
<dbReference type="EC" id="2.7.7.101" evidence="12"/>
<comment type="caution">
    <text evidence="12">Lacks conserved residue(s) required for the propagation of feature annotation.</text>
</comment>
<dbReference type="SUPFAM" id="SSF56731">
    <property type="entry name" value="DNA primase core"/>
    <property type="match status" value="1"/>
</dbReference>
<proteinExistence type="inferred from homology"/>
<name>A0A2H0UH12_9BACT</name>
<keyword evidence="9" id="KW-0460">Magnesium</keyword>
<dbReference type="PIRSF" id="PIRSF002811">
    <property type="entry name" value="DnaG"/>
    <property type="match status" value="1"/>
</dbReference>
<dbReference type="InterPro" id="IPR050219">
    <property type="entry name" value="DnaG_primase"/>
</dbReference>
<gene>
    <name evidence="12 16" type="primary">dnaG</name>
    <name evidence="16" type="ORF">COU14_03315</name>
</gene>
<dbReference type="CDD" id="cd03364">
    <property type="entry name" value="TOPRIM_DnaG_primases"/>
    <property type="match status" value="1"/>
</dbReference>
<dbReference type="Gene3D" id="3.90.980.10">
    <property type="entry name" value="DNA primase, catalytic core, N-terminal domain"/>
    <property type="match status" value="1"/>
</dbReference>
<dbReference type="Gene3D" id="3.40.1360.10">
    <property type="match status" value="1"/>
</dbReference>
<evidence type="ECO:0000313" key="16">
    <source>
        <dbReference type="EMBL" id="PIR85650.1"/>
    </source>
</evidence>